<dbReference type="InterPro" id="IPR011993">
    <property type="entry name" value="PH-like_dom_sf"/>
</dbReference>
<feature type="domain" description="SEC7" evidence="2">
    <location>
        <begin position="511"/>
        <end position="644"/>
    </location>
</feature>
<dbReference type="Gene3D" id="2.30.29.30">
    <property type="entry name" value="Pleckstrin-homology domain (PH domain)/Phosphotyrosine-binding domain (PTB)"/>
    <property type="match status" value="1"/>
</dbReference>
<dbReference type="Gene3D" id="1.10.1000.11">
    <property type="entry name" value="Arf Nucleotide-binding Site Opener,domain 2"/>
    <property type="match status" value="1"/>
</dbReference>
<organism evidence="3 4">
    <name type="scientific">Phascolomyces articulosus</name>
    <dbReference type="NCBI Taxonomy" id="60185"/>
    <lineage>
        <taxon>Eukaryota</taxon>
        <taxon>Fungi</taxon>
        <taxon>Fungi incertae sedis</taxon>
        <taxon>Mucoromycota</taxon>
        <taxon>Mucoromycotina</taxon>
        <taxon>Mucoromycetes</taxon>
        <taxon>Mucorales</taxon>
        <taxon>Lichtheimiaceae</taxon>
        <taxon>Phascolomyces</taxon>
    </lineage>
</organism>
<dbReference type="CDD" id="cd00171">
    <property type="entry name" value="Sec7"/>
    <property type="match status" value="1"/>
</dbReference>
<dbReference type="Proteomes" id="UP001209540">
    <property type="component" value="Unassembled WGS sequence"/>
</dbReference>
<protein>
    <recommendedName>
        <fullName evidence="2">SEC7 domain-containing protein</fullName>
    </recommendedName>
</protein>
<evidence type="ECO:0000256" key="1">
    <source>
        <dbReference type="SAM" id="MobiDB-lite"/>
    </source>
</evidence>
<feature type="region of interest" description="Disordered" evidence="1">
    <location>
        <begin position="808"/>
        <end position="839"/>
    </location>
</feature>
<name>A0AAD5KIG4_9FUNG</name>
<evidence type="ECO:0000313" key="3">
    <source>
        <dbReference type="EMBL" id="KAI9271821.1"/>
    </source>
</evidence>
<reference evidence="3" key="2">
    <citation type="submission" date="2023-02" db="EMBL/GenBank/DDBJ databases">
        <authorList>
            <consortium name="DOE Joint Genome Institute"/>
            <person name="Mondo S.J."/>
            <person name="Chang Y."/>
            <person name="Wang Y."/>
            <person name="Ahrendt S."/>
            <person name="Andreopoulos W."/>
            <person name="Barry K."/>
            <person name="Beard J."/>
            <person name="Benny G.L."/>
            <person name="Blankenship S."/>
            <person name="Bonito G."/>
            <person name="Cuomo C."/>
            <person name="Desiro A."/>
            <person name="Gervers K.A."/>
            <person name="Hundley H."/>
            <person name="Kuo A."/>
            <person name="LaButti K."/>
            <person name="Lang B.F."/>
            <person name="Lipzen A."/>
            <person name="O'Donnell K."/>
            <person name="Pangilinan J."/>
            <person name="Reynolds N."/>
            <person name="Sandor L."/>
            <person name="Smith M.W."/>
            <person name="Tsang A."/>
            <person name="Grigoriev I.V."/>
            <person name="Stajich J.E."/>
            <person name="Spatafora J.W."/>
        </authorList>
    </citation>
    <scope>NUCLEOTIDE SEQUENCE</scope>
    <source>
        <strain evidence="3">RSA 2281</strain>
    </source>
</reference>
<reference evidence="3" key="1">
    <citation type="journal article" date="2022" name="IScience">
        <title>Evolution of zygomycete secretomes and the origins of terrestrial fungal ecologies.</title>
        <authorList>
            <person name="Chang Y."/>
            <person name="Wang Y."/>
            <person name="Mondo S."/>
            <person name="Ahrendt S."/>
            <person name="Andreopoulos W."/>
            <person name="Barry K."/>
            <person name="Beard J."/>
            <person name="Benny G.L."/>
            <person name="Blankenship S."/>
            <person name="Bonito G."/>
            <person name="Cuomo C."/>
            <person name="Desiro A."/>
            <person name="Gervers K.A."/>
            <person name="Hundley H."/>
            <person name="Kuo A."/>
            <person name="LaButti K."/>
            <person name="Lang B.F."/>
            <person name="Lipzen A."/>
            <person name="O'Donnell K."/>
            <person name="Pangilinan J."/>
            <person name="Reynolds N."/>
            <person name="Sandor L."/>
            <person name="Smith M.E."/>
            <person name="Tsang A."/>
            <person name="Grigoriev I.V."/>
            <person name="Stajich J.E."/>
            <person name="Spatafora J.W."/>
        </authorList>
    </citation>
    <scope>NUCLEOTIDE SEQUENCE</scope>
    <source>
        <strain evidence="3">RSA 2281</strain>
    </source>
</reference>
<evidence type="ECO:0000259" key="2">
    <source>
        <dbReference type="PROSITE" id="PS50190"/>
    </source>
</evidence>
<feature type="compositionally biased region" description="Polar residues" evidence="1">
    <location>
        <begin position="469"/>
        <end position="478"/>
    </location>
</feature>
<dbReference type="PROSITE" id="PS50190">
    <property type="entry name" value="SEC7"/>
    <property type="match status" value="1"/>
</dbReference>
<feature type="compositionally biased region" description="Basic and acidic residues" evidence="1">
    <location>
        <begin position="1089"/>
        <end position="1106"/>
    </location>
</feature>
<dbReference type="Pfam" id="PF01369">
    <property type="entry name" value="Sec7"/>
    <property type="match status" value="1"/>
</dbReference>
<keyword evidence="4" id="KW-1185">Reference proteome</keyword>
<evidence type="ECO:0000313" key="4">
    <source>
        <dbReference type="Proteomes" id="UP001209540"/>
    </source>
</evidence>
<dbReference type="SMART" id="SM00222">
    <property type="entry name" value="Sec7"/>
    <property type="match status" value="1"/>
</dbReference>
<feature type="compositionally biased region" description="Low complexity" evidence="1">
    <location>
        <begin position="1112"/>
        <end position="1123"/>
    </location>
</feature>
<dbReference type="GO" id="GO:0005085">
    <property type="term" value="F:guanyl-nucleotide exchange factor activity"/>
    <property type="evidence" value="ECO:0007669"/>
    <property type="project" value="InterPro"/>
</dbReference>
<feature type="compositionally biased region" description="Basic residues" evidence="1">
    <location>
        <begin position="105"/>
        <end position="118"/>
    </location>
</feature>
<dbReference type="SUPFAM" id="SSF50729">
    <property type="entry name" value="PH domain-like"/>
    <property type="match status" value="1"/>
</dbReference>
<accession>A0AAD5KIG4</accession>
<dbReference type="PANTHER" id="PTHR10663">
    <property type="entry name" value="GUANYL-NUCLEOTIDE EXCHANGE FACTOR"/>
    <property type="match status" value="1"/>
</dbReference>
<dbReference type="AlphaFoldDB" id="A0AAD5KIG4"/>
<feature type="region of interest" description="Disordered" evidence="1">
    <location>
        <begin position="43"/>
        <end position="79"/>
    </location>
</feature>
<feature type="compositionally biased region" description="Basic and acidic residues" evidence="1">
    <location>
        <begin position="434"/>
        <end position="443"/>
    </location>
</feature>
<proteinExistence type="predicted"/>
<gene>
    <name evidence="3" type="ORF">BDA99DRAFT_306055</name>
</gene>
<dbReference type="EMBL" id="JAIXMP010000006">
    <property type="protein sequence ID" value="KAI9271821.1"/>
    <property type="molecule type" value="Genomic_DNA"/>
</dbReference>
<dbReference type="Pfam" id="PF15410">
    <property type="entry name" value="PH_9"/>
    <property type="match status" value="1"/>
</dbReference>
<dbReference type="SUPFAM" id="SSF48425">
    <property type="entry name" value="Sec7 domain"/>
    <property type="match status" value="1"/>
</dbReference>
<feature type="region of interest" description="Disordered" evidence="1">
    <location>
        <begin position="465"/>
        <end position="498"/>
    </location>
</feature>
<feature type="region of interest" description="Disordered" evidence="1">
    <location>
        <begin position="723"/>
        <end position="764"/>
    </location>
</feature>
<dbReference type="GO" id="GO:0032012">
    <property type="term" value="P:regulation of ARF protein signal transduction"/>
    <property type="evidence" value="ECO:0007669"/>
    <property type="project" value="InterPro"/>
</dbReference>
<feature type="compositionally biased region" description="Basic and acidic residues" evidence="1">
    <location>
        <begin position="43"/>
        <end position="52"/>
    </location>
</feature>
<dbReference type="PANTHER" id="PTHR10663:SF373">
    <property type="entry name" value="PH AND SEC7 DOMAIN-CONTAINING PROTEIN C11E3.11C"/>
    <property type="match status" value="1"/>
</dbReference>
<dbReference type="InterPro" id="IPR000904">
    <property type="entry name" value="Sec7_dom"/>
</dbReference>
<feature type="region of interest" description="Disordered" evidence="1">
    <location>
        <begin position="411"/>
        <end position="447"/>
    </location>
</feature>
<comment type="caution">
    <text evidence="3">The sequence shown here is derived from an EMBL/GenBank/DDBJ whole genome shotgun (WGS) entry which is preliminary data.</text>
</comment>
<dbReference type="InterPro" id="IPR035999">
    <property type="entry name" value="Sec7_dom_sf"/>
</dbReference>
<feature type="compositionally biased region" description="Polar residues" evidence="1">
    <location>
        <begin position="418"/>
        <end position="433"/>
    </location>
</feature>
<dbReference type="InterPro" id="IPR041681">
    <property type="entry name" value="PH_9"/>
</dbReference>
<dbReference type="InterPro" id="IPR023394">
    <property type="entry name" value="Sec7_C_sf"/>
</dbReference>
<sequence>MHEDNNKNNHHLPLSNSRQMTGVSLNQCLDDDLRGLTEEEFRGPINAKDGDNVGHLLATSTPTNTVHNHRNSEDDTTKTKIKVIKKKQRPLSLPRSFIILNFDHRHHQQQQQKTKKVTSKGSNNNKSKTHNRRRHSLTRSLSMLIRRLRPSLRRNKKSKSNDTDSIFTFAGKSSEEQRFVDNNNNIHHQNISNNNNVNMTFRCENSNNNNHQNHDPGIISIAPPLLNEENKENKHNRYYSSSSSIQHQGISREYSASCTSGTKTTTDNNTVVTAATMISDSSLVDKTSLFSKRQSYVETNNLVDSVPAVNNNSYNNNKQYHLLQQTINKRESRSSSIISRAPSRSTITVNSIYNTFARDDDDDAFSSLFELSQNNRSHARLSVCSSKFSLACVTSCIDGKQQQYQQQQIDLPQNNNNSSNMDGTAQEKQQAITNRDDPNERRLSRPSSTLIHHYSLSYYDDDNIHQENHYNTNENNLPAGTMMTNNNDKNNDDGDDGTDDQAAAEYVKLTAERLWNEDEGICERERIAEWLGTNDRFRSSVLKYYMNHFDFTDQRIDESFRILCSKMYFKAEAQQIDRILEVFASRYWDCNPSTIMKNHDIIHAVSYSLLLLNTDLHCAHENHKKMTRSKFIRNTMDTIHDLAKVTDTTTSITITHPTVTTAFGNDNTNNNCTPTNNQDPDKIAATTRLKGFLPISESVFSVLSSASSASSRWMLRRSISSKSFGSIIPTPPSPKQQQPCSEKKDSIPTSIKKGGLLGNNQNNENTAKCTQIAGLVDSQEMWSEEMENLLKDIYLSVKVRQIIKNDISGEQKQKQQCPDENENVPDGSAAKVEGMEVTKDQEDKKTVILRRRRGQSLLSPLAGLSGALDDISLVKQKRRLSHSPTDPSIYALDKNIFTSATAAAVNEHSNTSIKMCKEGIVMQKHVMEYATKKARHRGWQPCFLIVREGKADLCRPRSTTKEQKRKSLWGNQHKNSHIHDFYHQYETNILYSNSKKDQAELIQSIDLKHSLANTLPPPGWNGERQFVFSLQAADGAVWLFESVDLESTLAWVTCCNYWAALLSKEALPGAVCNLDYGWTTVTHNLLENNENKDEDDKYTERNDDKTATVGISPSSSSTLSQQQDNPDNVMISDWVPPSPSMITSQVSEADKILALGKHLTFLQLEIKEHRASRETIYNRFAGRNHKEADTKKLKALDNWEQKMQYLLHEVIKYRTYDEALKCSPSAYRSDDS</sequence>
<feature type="compositionally biased region" description="Basic residues" evidence="1">
    <location>
        <begin position="127"/>
        <end position="137"/>
    </location>
</feature>
<feature type="region of interest" description="Disordered" evidence="1">
    <location>
        <begin position="105"/>
        <end position="167"/>
    </location>
</feature>
<feature type="compositionally biased region" description="Basic residues" evidence="1">
    <location>
        <begin position="146"/>
        <end position="158"/>
    </location>
</feature>
<feature type="region of interest" description="Disordered" evidence="1">
    <location>
        <begin position="1089"/>
        <end position="1127"/>
    </location>
</feature>